<evidence type="ECO:0000256" key="3">
    <source>
        <dbReference type="ARBA" id="ARBA00010617"/>
    </source>
</evidence>
<evidence type="ECO:0000256" key="7">
    <source>
        <dbReference type="ARBA" id="ARBA00023004"/>
    </source>
</evidence>
<evidence type="ECO:0000256" key="6">
    <source>
        <dbReference type="ARBA" id="ARBA00023002"/>
    </source>
</evidence>
<dbReference type="Proteomes" id="UP000288805">
    <property type="component" value="Unassembled WGS sequence"/>
</dbReference>
<dbReference type="InterPro" id="IPR002401">
    <property type="entry name" value="Cyt_P450_E_grp-I"/>
</dbReference>
<keyword evidence="5" id="KW-0479">Metal-binding</keyword>
<evidence type="ECO:0000313" key="11">
    <source>
        <dbReference type="Proteomes" id="UP000288805"/>
    </source>
</evidence>
<dbReference type="PANTHER" id="PTHR47943">
    <property type="entry name" value="CYTOCHROME P450 93A3-LIKE"/>
    <property type="match status" value="1"/>
</dbReference>
<comment type="subcellular location">
    <subcellularLocation>
        <location evidence="2">Membrane</location>
    </subcellularLocation>
</comment>
<evidence type="ECO:0000256" key="4">
    <source>
        <dbReference type="ARBA" id="ARBA00022617"/>
    </source>
</evidence>
<evidence type="ECO:0000256" key="9">
    <source>
        <dbReference type="ARBA" id="ARBA00023136"/>
    </source>
</evidence>
<evidence type="ECO:0000256" key="1">
    <source>
        <dbReference type="ARBA" id="ARBA00001971"/>
    </source>
</evidence>
<dbReference type="GO" id="GO:0016705">
    <property type="term" value="F:oxidoreductase activity, acting on paired donors, with incorporation or reduction of molecular oxygen"/>
    <property type="evidence" value="ECO:0007669"/>
    <property type="project" value="InterPro"/>
</dbReference>
<protein>
    <submittedName>
        <fullName evidence="10">Cytochrome P450 CYP736A12</fullName>
    </submittedName>
</protein>
<keyword evidence="6" id="KW-0560">Oxidoreductase</keyword>
<dbReference type="PANTHER" id="PTHR47943:SF2">
    <property type="entry name" value="CYTOCHROME P450"/>
    <property type="match status" value="1"/>
</dbReference>
<evidence type="ECO:0000256" key="8">
    <source>
        <dbReference type="ARBA" id="ARBA00023033"/>
    </source>
</evidence>
<reference evidence="10 11" key="1">
    <citation type="journal article" date="2018" name="PLoS Genet.">
        <title>Population sequencing reveals clonal diversity and ancestral inbreeding in the grapevine cultivar Chardonnay.</title>
        <authorList>
            <person name="Roach M.J."/>
            <person name="Johnson D.L."/>
            <person name="Bohlmann J."/>
            <person name="van Vuuren H.J."/>
            <person name="Jones S.J."/>
            <person name="Pretorius I.S."/>
            <person name="Schmidt S.A."/>
            <person name="Borneman A.R."/>
        </authorList>
    </citation>
    <scope>NUCLEOTIDE SEQUENCE [LARGE SCALE GENOMIC DNA]</scope>
    <source>
        <strain evidence="11">cv. Chardonnay</strain>
        <tissue evidence="10">Leaf</tissue>
    </source>
</reference>
<comment type="similarity">
    <text evidence="3">Belongs to the cytochrome P450 family.</text>
</comment>
<dbReference type="SUPFAM" id="SSF48264">
    <property type="entry name" value="Cytochrome P450"/>
    <property type="match status" value="1"/>
</dbReference>
<dbReference type="GO" id="GO:0016020">
    <property type="term" value="C:membrane"/>
    <property type="evidence" value="ECO:0007669"/>
    <property type="project" value="UniProtKB-SubCell"/>
</dbReference>
<evidence type="ECO:0000256" key="2">
    <source>
        <dbReference type="ARBA" id="ARBA00004370"/>
    </source>
</evidence>
<dbReference type="PRINTS" id="PR00463">
    <property type="entry name" value="EP450I"/>
</dbReference>
<name>A0A438HUG0_VITVI</name>
<dbReference type="GO" id="GO:0005506">
    <property type="term" value="F:iron ion binding"/>
    <property type="evidence" value="ECO:0007669"/>
    <property type="project" value="InterPro"/>
</dbReference>
<organism evidence="10 11">
    <name type="scientific">Vitis vinifera</name>
    <name type="common">Grape</name>
    <dbReference type="NCBI Taxonomy" id="29760"/>
    <lineage>
        <taxon>Eukaryota</taxon>
        <taxon>Viridiplantae</taxon>
        <taxon>Streptophyta</taxon>
        <taxon>Embryophyta</taxon>
        <taxon>Tracheophyta</taxon>
        <taxon>Spermatophyta</taxon>
        <taxon>Magnoliopsida</taxon>
        <taxon>eudicotyledons</taxon>
        <taxon>Gunneridae</taxon>
        <taxon>Pentapetalae</taxon>
        <taxon>rosids</taxon>
        <taxon>Vitales</taxon>
        <taxon>Vitaceae</taxon>
        <taxon>Viteae</taxon>
        <taxon>Vitis</taxon>
    </lineage>
</organism>
<dbReference type="InterPro" id="IPR036396">
    <property type="entry name" value="Cyt_P450_sf"/>
</dbReference>
<keyword evidence="7" id="KW-0408">Iron</keyword>
<dbReference type="GO" id="GO:0020037">
    <property type="term" value="F:heme binding"/>
    <property type="evidence" value="ECO:0007669"/>
    <property type="project" value="InterPro"/>
</dbReference>
<dbReference type="InterPro" id="IPR001128">
    <property type="entry name" value="Cyt_P450"/>
</dbReference>
<gene>
    <name evidence="10" type="primary">C7A12_9</name>
    <name evidence="10" type="ORF">CK203_044400</name>
</gene>
<keyword evidence="4" id="KW-0349">Heme</keyword>
<comment type="caution">
    <text evidence="10">The sequence shown here is derived from an EMBL/GenBank/DDBJ whole genome shotgun (WGS) entry which is preliminary data.</text>
</comment>
<keyword evidence="9" id="KW-0472">Membrane</keyword>
<keyword evidence="8" id="KW-0503">Monooxygenase</keyword>
<dbReference type="AlphaFoldDB" id="A0A438HUG0"/>
<accession>A0A438HUG0</accession>
<evidence type="ECO:0000313" key="10">
    <source>
        <dbReference type="EMBL" id="RVW88096.1"/>
    </source>
</evidence>
<comment type="cofactor">
    <cofactor evidence="1">
        <name>heme</name>
        <dbReference type="ChEBI" id="CHEBI:30413"/>
    </cofactor>
</comment>
<dbReference type="GO" id="GO:0004497">
    <property type="term" value="F:monooxygenase activity"/>
    <property type="evidence" value="ECO:0007669"/>
    <property type="project" value="UniProtKB-KW"/>
</dbReference>
<proteinExistence type="inferred from homology"/>
<dbReference type="Pfam" id="PF00067">
    <property type="entry name" value="p450"/>
    <property type="match status" value="1"/>
</dbReference>
<evidence type="ECO:0000256" key="5">
    <source>
        <dbReference type="ARBA" id="ARBA00022723"/>
    </source>
</evidence>
<sequence>MGRHESMCVSRVEDEWEMMGMTMGMNRDGTMWAQDEHECGMNVMQPCIAMHDRWSHTGEIVMDNILLIQALHLANGAIARSLDTSVTTVGWALAELESLDYSDRGVKETLRLQPVVPQLIPHKSLEDCTVNGFHISQKSRVMVSVYAIGQDLNVWTDTEKSFPKRFIGSSIDLRGCNFELIPFGSDRREYPGNVVKILHVGLMKLKAS</sequence>
<dbReference type="EMBL" id="QGNW01000177">
    <property type="protein sequence ID" value="RVW88096.1"/>
    <property type="molecule type" value="Genomic_DNA"/>
</dbReference>
<dbReference type="Gene3D" id="1.10.630.10">
    <property type="entry name" value="Cytochrome P450"/>
    <property type="match status" value="1"/>
</dbReference>